<proteinExistence type="predicted"/>
<dbReference type="AlphaFoldDB" id="A0A7J6WKS3"/>
<dbReference type="Proteomes" id="UP000554482">
    <property type="component" value="Unassembled WGS sequence"/>
</dbReference>
<gene>
    <name evidence="1" type="ORF">FRX31_012861</name>
</gene>
<sequence length="60" mass="6902">MSHESFCSIVRMILQQFLSQGWKHFHRKTEPVIDYYTKKGVDANKLSKDVSAGDEKVLSS</sequence>
<evidence type="ECO:0000313" key="1">
    <source>
        <dbReference type="EMBL" id="KAF5197553.1"/>
    </source>
</evidence>
<name>A0A7J6WKS3_THATH</name>
<reference evidence="1 2" key="1">
    <citation type="submission" date="2020-06" db="EMBL/GenBank/DDBJ databases">
        <title>Transcriptomic and genomic resources for Thalictrum thalictroides and T. hernandezii: Facilitating candidate gene discovery in an emerging model plant lineage.</title>
        <authorList>
            <person name="Arias T."/>
            <person name="Riano-Pachon D.M."/>
            <person name="Di Stilio V.S."/>
        </authorList>
    </citation>
    <scope>NUCLEOTIDE SEQUENCE [LARGE SCALE GENOMIC DNA]</scope>
    <source>
        <strain evidence="2">cv. WT478/WT964</strain>
        <tissue evidence="1">Leaves</tissue>
    </source>
</reference>
<accession>A0A7J6WKS3</accession>
<dbReference type="EMBL" id="JABWDY010014564">
    <property type="protein sequence ID" value="KAF5197553.1"/>
    <property type="molecule type" value="Genomic_DNA"/>
</dbReference>
<comment type="caution">
    <text evidence="1">The sequence shown here is derived from an EMBL/GenBank/DDBJ whole genome shotgun (WGS) entry which is preliminary data.</text>
</comment>
<protein>
    <submittedName>
        <fullName evidence="1">Uncharacterized protein</fullName>
    </submittedName>
</protein>
<keyword evidence="2" id="KW-1185">Reference proteome</keyword>
<evidence type="ECO:0000313" key="2">
    <source>
        <dbReference type="Proteomes" id="UP000554482"/>
    </source>
</evidence>
<organism evidence="1 2">
    <name type="scientific">Thalictrum thalictroides</name>
    <name type="common">Rue-anemone</name>
    <name type="synonym">Anemone thalictroides</name>
    <dbReference type="NCBI Taxonomy" id="46969"/>
    <lineage>
        <taxon>Eukaryota</taxon>
        <taxon>Viridiplantae</taxon>
        <taxon>Streptophyta</taxon>
        <taxon>Embryophyta</taxon>
        <taxon>Tracheophyta</taxon>
        <taxon>Spermatophyta</taxon>
        <taxon>Magnoliopsida</taxon>
        <taxon>Ranunculales</taxon>
        <taxon>Ranunculaceae</taxon>
        <taxon>Thalictroideae</taxon>
        <taxon>Thalictrum</taxon>
    </lineage>
</organism>